<dbReference type="STRING" id="1088818.A0A2I0A794"/>
<dbReference type="EMBL" id="KZ452013">
    <property type="protein sequence ID" value="PKA51419.1"/>
    <property type="molecule type" value="Genomic_DNA"/>
</dbReference>
<evidence type="ECO:0000313" key="2">
    <source>
        <dbReference type="Proteomes" id="UP000236161"/>
    </source>
</evidence>
<reference evidence="1 2" key="1">
    <citation type="journal article" date="2017" name="Nature">
        <title>The Apostasia genome and the evolution of orchids.</title>
        <authorList>
            <person name="Zhang G.Q."/>
            <person name="Liu K.W."/>
            <person name="Li Z."/>
            <person name="Lohaus R."/>
            <person name="Hsiao Y.Y."/>
            <person name="Niu S.C."/>
            <person name="Wang J.Y."/>
            <person name="Lin Y.C."/>
            <person name="Xu Q."/>
            <person name="Chen L.J."/>
            <person name="Yoshida K."/>
            <person name="Fujiwara S."/>
            <person name="Wang Z.W."/>
            <person name="Zhang Y.Q."/>
            <person name="Mitsuda N."/>
            <person name="Wang M."/>
            <person name="Liu G.H."/>
            <person name="Pecoraro L."/>
            <person name="Huang H.X."/>
            <person name="Xiao X.J."/>
            <person name="Lin M."/>
            <person name="Wu X.Y."/>
            <person name="Wu W.L."/>
            <person name="Chen Y.Y."/>
            <person name="Chang S.B."/>
            <person name="Sakamoto S."/>
            <person name="Ohme-Takagi M."/>
            <person name="Yagi M."/>
            <person name="Zeng S.J."/>
            <person name="Shen C.Y."/>
            <person name="Yeh C.M."/>
            <person name="Luo Y.B."/>
            <person name="Tsai W.C."/>
            <person name="Van de Peer Y."/>
            <person name="Liu Z.J."/>
        </authorList>
    </citation>
    <scope>NUCLEOTIDE SEQUENCE [LARGE SCALE GENOMIC DNA]</scope>
    <source>
        <strain evidence="2">cv. Shenzhen</strain>
        <tissue evidence="1">Stem</tissue>
    </source>
</reference>
<sequence length="217" mass="23970">MTNFIPGMLKRKDFDEVYDDDFADFSLSAPATKIRRLNAELPPIIEVKEQLLPVEEKVNAVEDLRSLMDESIPPSTLNEERALVLYKPVNAQLGPSFSISPELVSGLKNHASWPWNRNTAAEDLGDDTDSSTTNCLAVVPWAPSLVSADTLMEVSTPKNVPLEERLEEAGDTALMEIEEDLGESANSVTGGESFLQWQHHCMIPPLHQATSPPLTWS</sequence>
<dbReference type="AlphaFoldDB" id="A0A2I0A794"/>
<dbReference type="OrthoDB" id="1937743at2759"/>
<gene>
    <name evidence="1" type="ORF">AXF42_Ash002784</name>
</gene>
<organism evidence="1 2">
    <name type="scientific">Apostasia shenzhenica</name>
    <dbReference type="NCBI Taxonomy" id="1088818"/>
    <lineage>
        <taxon>Eukaryota</taxon>
        <taxon>Viridiplantae</taxon>
        <taxon>Streptophyta</taxon>
        <taxon>Embryophyta</taxon>
        <taxon>Tracheophyta</taxon>
        <taxon>Spermatophyta</taxon>
        <taxon>Magnoliopsida</taxon>
        <taxon>Liliopsida</taxon>
        <taxon>Asparagales</taxon>
        <taxon>Orchidaceae</taxon>
        <taxon>Apostasioideae</taxon>
        <taxon>Apostasia</taxon>
    </lineage>
</organism>
<evidence type="ECO:0000313" key="1">
    <source>
        <dbReference type="EMBL" id="PKA51419.1"/>
    </source>
</evidence>
<dbReference type="Proteomes" id="UP000236161">
    <property type="component" value="Unassembled WGS sequence"/>
</dbReference>
<keyword evidence="2" id="KW-1185">Reference proteome</keyword>
<proteinExistence type="predicted"/>
<dbReference type="PANTHER" id="PTHR35510:SF1">
    <property type="entry name" value="DBH-LIKE MONOOXYGENASE"/>
    <property type="match status" value="1"/>
</dbReference>
<protein>
    <submittedName>
        <fullName evidence="1">Uncharacterized protein</fullName>
    </submittedName>
</protein>
<accession>A0A2I0A794</accession>
<dbReference type="PANTHER" id="PTHR35510">
    <property type="entry name" value="DBH-LIKE MONOOXYGENASE"/>
    <property type="match status" value="1"/>
</dbReference>
<name>A0A2I0A794_9ASPA</name>